<dbReference type="RefSeq" id="WP_063479364.1">
    <property type="nucleotide sequence ID" value="NZ_CP147845.1"/>
</dbReference>
<dbReference type="CDD" id="cd04301">
    <property type="entry name" value="NAT_SF"/>
    <property type="match status" value="1"/>
</dbReference>
<dbReference type="Gene3D" id="3.30.1050.10">
    <property type="entry name" value="SCP2 sterol-binding domain"/>
    <property type="match status" value="1"/>
</dbReference>
<dbReference type="Proteomes" id="UP000076796">
    <property type="component" value="Unassembled WGS sequence"/>
</dbReference>
<dbReference type="GO" id="GO:0030649">
    <property type="term" value="P:aminoglycoside antibiotic catabolic process"/>
    <property type="evidence" value="ECO:0007669"/>
    <property type="project" value="TreeGrafter"/>
</dbReference>
<reference evidence="2" key="1">
    <citation type="journal article" date="2016" name="Genome Announc.">
        <title>Draft genomes of two strains of Paenibacillus glucanolyticus with capability to degrade lignocellulose.</title>
        <authorList>
            <person name="Mathews S.L."/>
            <person name="Pawlak J."/>
            <person name="Grunden A.M."/>
        </authorList>
    </citation>
    <scope>NUCLEOTIDE SEQUENCE [LARGE SCALE GENOMIC DNA]</scope>
    <source>
        <strain evidence="2">SLM1</strain>
    </source>
</reference>
<keyword evidence="2" id="KW-0808">Transferase</keyword>
<dbReference type="SUPFAM" id="SSF55729">
    <property type="entry name" value="Acyl-CoA N-acyltransferases (Nat)"/>
    <property type="match status" value="1"/>
</dbReference>
<name>A0A163LUD9_9BACL</name>
<accession>A0A163LUD9</accession>
<sequence>MELRQLRSDEFEISTKLSEYAFQYTLTPEQRESSLKHFKPERFWGIFDGEELQAKLTIIPLQVYMQGKILDMGGIAGVATWPENRRQGHVSTLLKHALQEMKNNGQTLSFLHPFSIPFYRKFGWELFAEYKKYVIPAAKFPRKAEMPGRIVRGVDDIPTLDGIYQAYVSRYHGTLVRDEGWWKRFVLQGDGHSVVYYSAEGKPTGYALYELKDKELVCDEFVYLNEEARTALWTFFANHDSRIEQVNMVMVPMDDQLPFMLPDPRITQEIIPYFMARIVDLKSFVEQYAFEAQAHHAAELTVEVEDPAAPWNAGLWKLSVNEEGRAKLLELPSDYEGPVDLSTDIQSLSALFMGYKRPQALHAIHRLTGNPAAAAQLESMIPAGQTYLLDFF</sequence>
<dbReference type="InterPro" id="IPR051554">
    <property type="entry name" value="Acetyltransferase_Eis"/>
</dbReference>
<evidence type="ECO:0000313" key="2">
    <source>
        <dbReference type="EMBL" id="KZS48476.1"/>
    </source>
</evidence>
<dbReference type="Pfam" id="PF17668">
    <property type="entry name" value="Acetyltransf_17"/>
    <property type="match status" value="1"/>
</dbReference>
<organism evidence="2 3">
    <name type="scientific">Paenibacillus glucanolyticus</name>
    <dbReference type="NCBI Taxonomy" id="59843"/>
    <lineage>
        <taxon>Bacteria</taxon>
        <taxon>Bacillati</taxon>
        <taxon>Bacillota</taxon>
        <taxon>Bacilli</taxon>
        <taxon>Bacillales</taxon>
        <taxon>Paenibacillaceae</taxon>
        <taxon>Paenibacillus</taxon>
    </lineage>
</organism>
<comment type="caution">
    <text evidence="2">The sequence shown here is derived from an EMBL/GenBank/DDBJ whole genome shotgun (WGS) entry which is preliminary data.</text>
</comment>
<feature type="domain" description="N-acetyltransferase" evidence="1">
    <location>
        <begin position="1"/>
        <end position="147"/>
    </location>
</feature>
<dbReference type="AlphaFoldDB" id="A0A163LUD9"/>
<gene>
    <name evidence="2" type="ORF">AWU65_22335</name>
</gene>
<protein>
    <submittedName>
        <fullName evidence="2">Acetyltransferase</fullName>
    </submittedName>
</protein>
<evidence type="ECO:0000313" key="3">
    <source>
        <dbReference type="Proteomes" id="UP000076796"/>
    </source>
</evidence>
<dbReference type="Gene3D" id="3.40.630.30">
    <property type="match status" value="2"/>
</dbReference>
<dbReference type="InterPro" id="IPR000182">
    <property type="entry name" value="GNAT_dom"/>
</dbReference>
<dbReference type="STRING" id="59843.A3958_21600"/>
<dbReference type="InterPro" id="IPR041380">
    <property type="entry name" value="Acetyltransf_17"/>
</dbReference>
<dbReference type="Pfam" id="PF13527">
    <property type="entry name" value="Acetyltransf_9"/>
    <property type="match status" value="1"/>
</dbReference>
<dbReference type="GO" id="GO:0034069">
    <property type="term" value="F:aminoglycoside N-acetyltransferase activity"/>
    <property type="evidence" value="ECO:0007669"/>
    <property type="project" value="TreeGrafter"/>
</dbReference>
<dbReference type="PANTHER" id="PTHR37817">
    <property type="entry name" value="N-ACETYLTRANSFERASE EIS"/>
    <property type="match status" value="1"/>
</dbReference>
<dbReference type="InterPro" id="IPR036527">
    <property type="entry name" value="SCP2_sterol-bd_dom_sf"/>
</dbReference>
<dbReference type="SUPFAM" id="SSF55718">
    <property type="entry name" value="SCP-like"/>
    <property type="match status" value="1"/>
</dbReference>
<dbReference type="GeneID" id="97555981"/>
<dbReference type="PROSITE" id="PS51186">
    <property type="entry name" value="GNAT"/>
    <property type="match status" value="1"/>
</dbReference>
<dbReference type="EMBL" id="LWMH01000001">
    <property type="protein sequence ID" value="KZS48476.1"/>
    <property type="molecule type" value="Genomic_DNA"/>
</dbReference>
<dbReference type="InterPro" id="IPR025559">
    <property type="entry name" value="Eis_dom"/>
</dbReference>
<dbReference type="OrthoDB" id="9768284at2"/>
<dbReference type="Pfam" id="PF13530">
    <property type="entry name" value="SCP2_2"/>
    <property type="match status" value="1"/>
</dbReference>
<dbReference type="PANTHER" id="PTHR37817:SF1">
    <property type="entry name" value="N-ACETYLTRANSFERASE EIS"/>
    <property type="match status" value="1"/>
</dbReference>
<keyword evidence="3" id="KW-1185">Reference proteome</keyword>
<proteinExistence type="predicted"/>
<evidence type="ECO:0000259" key="1">
    <source>
        <dbReference type="PROSITE" id="PS51186"/>
    </source>
</evidence>
<dbReference type="InterPro" id="IPR016181">
    <property type="entry name" value="Acyl_CoA_acyltransferase"/>
</dbReference>